<dbReference type="EMBL" id="QHHU01000018">
    <property type="protein sequence ID" value="RSM44887.1"/>
    <property type="molecule type" value="Genomic_DNA"/>
</dbReference>
<proteinExistence type="predicted"/>
<protein>
    <recommendedName>
        <fullName evidence="4">DUF3159 domain-containing protein</fullName>
    </recommendedName>
</protein>
<evidence type="ECO:0000313" key="2">
    <source>
        <dbReference type="EMBL" id="RSM44887.1"/>
    </source>
</evidence>
<organism evidence="2 3">
    <name type="scientific">Amycolatopsis balhimycina DSM 5908</name>
    <dbReference type="NCBI Taxonomy" id="1081091"/>
    <lineage>
        <taxon>Bacteria</taxon>
        <taxon>Bacillati</taxon>
        <taxon>Actinomycetota</taxon>
        <taxon>Actinomycetes</taxon>
        <taxon>Pseudonocardiales</taxon>
        <taxon>Pseudonocardiaceae</taxon>
        <taxon>Amycolatopsis</taxon>
    </lineage>
</organism>
<feature type="transmembrane region" description="Helical" evidence="1">
    <location>
        <begin position="39"/>
        <end position="57"/>
    </location>
</feature>
<feature type="transmembrane region" description="Helical" evidence="1">
    <location>
        <begin position="177"/>
        <end position="201"/>
    </location>
</feature>
<dbReference type="NCBIfam" id="NF041646">
    <property type="entry name" value="VC0807_fam"/>
    <property type="match status" value="1"/>
</dbReference>
<feature type="transmembrane region" description="Helical" evidence="1">
    <location>
        <begin position="64"/>
        <end position="82"/>
    </location>
</feature>
<accession>A0A428WP87</accession>
<keyword evidence="3" id="KW-1185">Reference proteome</keyword>
<evidence type="ECO:0000256" key="1">
    <source>
        <dbReference type="SAM" id="Phobius"/>
    </source>
</evidence>
<dbReference type="OrthoDB" id="3291580at2"/>
<evidence type="ECO:0000313" key="3">
    <source>
        <dbReference type="Proteomes" id="UP000286716"/>
    </source>
</evidence>
<keyword evidence="1" id="KW-0472">Membrane</keyword>
<feature type="transmembrane region" description="Helical" evidence="1">
    <location>
        <begin position="88"/>
        <end position="106"/>
    </location>
</feature>
<keyword evidence="1" id="KW-1133">Transmembrane helix</keyword>
<gene>
    <name evidence="2" type="ORF">DMA12_15200</name>
</gene>
<dbReference type="Proteomes" id="UP000286716">
    <property type="component" value="Unassembled WGS sequence"/>
</dbReference>
<evidence type="ECO:0008006" key="4">
    <source>
        <dbReference type="Google" id="ProtNLM"/>
    </source>
</evidence>
<keyword evidence="1" id="KW-0812">Transmembrane</keyword>
<sequence length="220" mass="23535">MALLINRRFAALGPLLLDLLAPVVSFSLLHYLFGVPPAPALTAGAVVAGLRGAYRAVTERRIDALPLMMTVLLAVSVLLVFLTGDARLVLAKSAVTPIVGGLYGLVTNLFGRTVFYDVLTPFATKGDPALLARWESAWDTDRRFARRIRQLNILWGVGFVLGGTARIVLVYRLPLDVAVLAGLAPTVVMVGGLMLLTRLLWRPLEAVLRAGEPATATAPG</sequence>
<comment type="caution">
    <text evidence="2">The sequence shown here is derived from an EMBL/GenBank/DDBJ whole genome shotgun (WGS) entry which is preliminary data.</text>
</comment>
<dbReference type="RefSeq" id="WP_020639548.1">
    <property type="nucleotide sequence ID" value="NZ_QHHU01000018.1"/>
</dbReference>
<name>A0A428WP87_AMYBA</name>
<reference evidence="2 3" key="1">
    <citation type="submission" date="2018-05" db="EMBL/GenBank/DDBJ databases">
        <title>Evolution of GPA BGCs.</title>
        <authorList>
            <person name="Waglechner N."/>
            <person name="Wright G.D."/>
        </authorList>
    </citation>
    <scope>NUCLEOTIDE SEQUENCE [LARGE SCALE GENOMIC DNA]</scope>
    <source>
        <strain evidence="2 3">DSM 5908</strain>
    </source>
</reference>
<feature type="transmembrane region" description="Helical" evidence="1">
    <location>
        <begin position="151"/>
        <end position="171"/>
    </location>
</feature>
<dbReference type="AlphaFoldDB" id="A0A428WP87"/>